<sequence length="115" mass="11802">MKVLCSSVLAIESIVVFLASLVASTNGSVSSRGLAIGLGSALAVVLIAAVGTLRRPWGVALGWVLQVVVVALGFFVPLMFVVGGIFALLWFVAVRTGSRVDALRAAHAAAEQPAE</sequence>
<keyword evidence="1" id="KW-1133">Transmembrane helix</keyword>
<dbReference type="Pfam" id="PF14017">
    <property type="entry name" value="DUF4233"/>
    <property type="match status" value="1"/>
</dbReference>
<reference evidence="2" key="1">
    <citation type="submission" date="2020-05" db="EMBL/GenBank/DDBJ databases">
        <authorList>
            <person name="Chiriac C."/>
            <person name="Salcher M."/>
            <person name="Ghai R."/>
            <person name="Kavagutti S V."/>
        </authorList>
    </citation>
    <scope>NUCLEOTIDE SEQUENCE</scope>
</reference>
<evidence type="ECO:0000256" key="1">
    <source>
        <dbReference type="SAM" id="Phobius"/>
    </source>
</evidence>
<organism evidence="2">
    <name type="scientific">freshwater metagenome</name>
    <dbReference type="NCBI Taxonomy" id="449393"/>
    <lineage>
        <taxon>unclassified sequences</taxon>
        <taxon>metagenomes</taxon>
        <taxon>ecological metagenomes</taxon>
    </lineage>
</organism>
<evidence type="ECO:0000313" key="2">
    <source>
        <dbReference type="EMBL" id="CAB4858407.1"/>
    </source>
</evidence>
<feature type="transmembrane region" description="Helical" evidence="1">
    <location>
        <begin position="60"/>
        <end position="93"/>
    </location>
</feature>
<protein>
    <submittedName>
        <fullName evidence="2">Unannotated protein</fullName>
    </submittedName>
</protein>
<dbReference type="AlphaFoldDB" id="A0A6J7CJ52"/>
<name>A0A6J7CJ52_9ZZZZ</name>
<feature type="transmembrane region" description="Helical" evidence="1">
    <location>
        <begin position="33"/>
        <end position="53"/>
    </location>
</feature>
<dbReference type="InterPro" id="IPR025327">
    <property type="entry name" value="DUF4233"/>
</dbReference>
<gene>
    <name evidence="2" type="ORF">UFOPK3402_00081</name>
</gene>
<accession>A0A6J7CJ52</accession>
<keyword evidence="1" id="KW-0472">Membrane</keyword>
<keyword evidence="1" id="KW-0812">Transmembrane</keyword>
<dbReference type="EMBL" id="CAFBLS010000005">
    <property type="protein sequence ID" value="CAB4858407.1"/>
    <property type="molecule type" value="Genomic_DNA"/>
</dbReference>
<proteinExistence type="predicted"/>